<protein>
    <submittedName>
        <fullName evidence="2">Type IV secretory protein VirB4 component</fullName>
    </submittedName>
</protein>
<evidence type="ECO:0000313" key="1">
    <source>
        <dbReference type="EMBL" id="KTD15499.1"/>
    </source>
</evidence>
<dbReference type="Proteomes" id="UP000054691">
    <property type="component" value="Unassembled WGS sequence"/>
</dbReference>
<organism evidence="2 4">
    <name type="scientific">Legionella gratiana</name>
    <dbReference type="NCBI Taxonomy" id="45066"/>
    <lineage>
        <taxon>Bacteria</taxon>
        <taxon>Pseudomonadati</taxon>
        <taxon>Pseudomonadota</taxon>
        <taxon>Gammaproteobacteria</taxon>
        <taxon>Legionellales</taxon>
        <taxon>Legionellaceae</taxon>
        <taxon>Legionella</taxon>
    </lineage>
</organism>
<evidence type="ECO:0000313" key="3">
    <source>
        <dbReference type="Proteomes" id="UP000054691"/>
    </source>
</evidence>
<evidence type="ECO:0000313" key="2">
    <source>
        <dbReference type="EMBL" id="STX45158.1"/>
    </source>
</evidence>
<gene>
    <name evidence="1" type="ORF">Lgra_0165</name>
    <name evidence="2" type="ORF">NCTC12388_01887</name>
</gene>
<dbReference type="Proteomes" id="UP000254476">
    <property type="component" value="Unassembled WGS sequence"/>
</dbReference>
<dbReference type="Pfam" id="PF11130">
    <property type="entry name" value="TraC_F_IV"/>
    <property type="match status" value="1"/>
</dbReference>
<reference evidence="2 4" key="2">
    <citation type="submission" date="2018-06" db="EMBL/GenBank/DDBJ databases">
        <authorList>
            <consortium name="Pathogen Informatics"/>
            <person name="Doyle S."/>
        </authorList>
    </citation>
    <scope>NUCLEOTIDE SEQUENCE [LARGE SCALE GENOMIC DNA]</scope>
    <source>
        <strain evidence="2 4">NCTC12388</strain>
    </source>
</reference>
<dbReference type="STRING" id="45066.Lgra_0165"/>
<name>A0A378JDP0_9GAMM</name>
<dbReference type="EMBL" id="LNYE01000003">
    <property type="protein sequence ID" value="KTD15499.1"/>
    <property type="molecule type" value="Genomic_DNA"/>
</dbReference>
<dbReference type="EMBL" id="UGOB01000001">
    <property type="protein sequence ID" value="STX45158.1"/>
    <property type="molecule type" value="Genomic_DNA"/>
</dbReference>
<evidence type="ECO:0000313" key="4">
    <source>
        <dbReference type="Proteomes" id="UP000254476"/>
    </source>
</evidence>
<sequence>MVSLLPSPSRALLDTLPEGSIYTIQVVFSHDANLDAPLSQLEKGIVGTSLKPEEVRNDIKMARNKLSTGNTLFWVNQAVFYHAKSDSDAQNIVHLGFPHQSERYNPLKN</sequence>
<accession>A0A378JDP0</accession>
<dbReference type="InterPro" id="IPR025955">
    <property type="entry name" value="TraC/Conjuga_ATPase"/>
</dbReference>
<keyword evidence="3" id="KW-1185">Reference proteome</keyword>
<proteinExistence type="predicted"/>
<dbReference type="AlphaFoldDB" id="A0A378JDP0"/>
<reference evidence="1 3" key="1">
    <citation type="submission" date="2015-11" db="EMBL/GenBank/DDBJ databases">
        <title>Genomic analysis of 38 Legionella species identifies large and diverse effector repertoires.</title>
        <authorList>
            <person name="Burstein D."/>
            <person name="Amaro F."/>
            <person name="Zusman T."/>
            <person name="Lifshitz Z."/>
            <person name="Cohen O."/>
            <person name="Gilbert J.A."/>
            <person name="Pupko T."/>
            <person name="Shuman H.A."/>
            <person name="Segal G."/>
        </authorList>
    </citation>
    <scope>NUCLEOTIDE SEQUENCE [LARGE SCALE GENOMIC DNA]</scope>
    <source>
        <strain evidence="1 3">Lyon 8420412</strain>
    </source>
</reference>